<dbReference type="AlphaFoldDB" id="A0A1F6CDQ7"/>
<dbReference type="InterPro" id="IPR017850">
    <property type="entry name" value="Alkaline_phosphatase_core_sf"/>
</dbReference>
<organism evidence="4 5">
    <name type="scientific">Handelsmanbacteria sp. (strain RIFCSPLOWO2_12_FULL_64_10)</name>
    <dbReference type="NCBI Taxonomy" id="1817868"/>
    <lineage>
        <taxon>Bacteria</taxon>
        <taxon>Candidatus Handelsmaniibacteriota</taxon>
    </lineage>
</organism>
<gene>
    <name evidence="4" type="ORF">A3F84_22775</name>
</gene>
<dbReference type="Pfam" id="PF00884">
    <property type="entry name" value="Sulfatase"/>
    <property type="match status" value="1"/>
</dbReference>
<protein>
    <recommendedName>
        <fullName evidence="3">Sulfatase N-terminal domain-containing protein</fullName>
    </recommendedName>
</protein>
<dbReference type="Gene3D" id="3.40.720.10">
    <property type="entry name" value="Alkaline Phosphatase, subunit A"/>
    <property type="match status" value="1"/>
</dbReference>
<dbReference type="EMBL" id="MFKF01000274">
    <property type="protein sequence ID" value="OGG47110.1"/>
    <property type="molecule type" value="Genomic_DNA"/>
</dbReference>
<comment type="caution">
    <text evidence="4">The sequence shown here is derived from an EMBL/GenBank/DDBJ whole genome shotgun (WGS) entry which is preliminary data.</text>
</comment>
<evidence type="ECO:0000313" key="4">
    <source>
        <dbReference type="EMBL" id="OGG47110.1"/>
    </source>
</evidence>
<accession>A0A1F6CDQ7</accession>
<evidence type="ECO:0000259" key="3">
    <source>
        <dbReference type="Pfam" id="PF00884"/>
    </source>
</evidence>
<proteinExistence type="inferred from homology"/>
<comment type="similarity">
    <text evidence="1">Belongs to the sulfatase family.</text>
</comment>
<dbReference type="InterPro" id="IPR000917">
    <property type="entry name" value="Sulfatase_N"/>
</dbReference>
<feature type="domain" description="Sulfatase N-terminal" evidence="3">
    <location>
        <begin position="9"/>
        <end position="273"/>
    </location>
</feature>
<sequence length="420" mass="47948">MSQPVHKFLLISIDCWRYDALSRTHPRLNTPKFDALTEGFSLAERFFVTAPATRPSHTSLFTGLYPFEHGLYGQTYLKMFDGIPNLFRRFSEAGYHITGRSERPDVFRFLDFDRFIGPMDPAARDQHLGSLEDLLGTFALPEETPQFCFLHFFYTHGGYGMRGMPSAPNLRRMVAEGRTEEALRFYYAAAVHVQEFLLVEILKRVPLDRWAVFIFGDHGEGFCDEVMTHGERLHQNVVHVPLLAHAPGREGLTFPEGPVSMIDLFPTVSRLAGLRVDYRGYGRDLIEGVGRGGDRWVLTELDSLYGIGFLRPQYLDLKRDQITSRISVNHRELERDPEGARSWTITDGRRLYREEERTGEFVLRDVMSGEDLPCDDPGPFRAIREGILSGSAYQGLQTQESTSEEAKILEERLRALGYIA</sequence>
<evidence type="ECO:0000313" key="5">
    <source>
        <dbReference type="Proteomes" id="UP000178606"/>
    </source>
</evidence>
<name>A0A1F6CDQ7_HANXR</name>
<dbReference type="SUPFAM" id="SSF53649">
    <property type="entry name" value="Alkaline phosphatase-like"/>
    <property type="match status" value="1"/>
</dbReference>
<dbReference type="InterPro" id="IPR050738">
    <property type="entry name" value="Sulfatase"/>
</dbReference>
<dbReference type="PANTHER" id="PTHR42693:SF53">
    <property type="entry name" value="ENDO-4-O-SULFATASE"/>
    <property type="match status" value="1"/>
</dbReference>
<dbReference type="Proteomes" id="UP000178606">
    <property type="component" value="Unassembled WGS sequence"/>
</dbReference>
<keyword evidence="2" id="KW-0378">Hydrolase</keyword>
<dbReference type="GO" id="GO:0004065">
    <property type="term" value="F:arylsulfatase activity"/>
    <property type="evidence" value="ECO:0007669"/>
    <property type="project" value="TreeGrafter"/>
</dbReference>
<dbReference type="PANTHER" id="PTHR42693">
    <property type="entry name" value="ARYLSULFATASE FAMILY MEMBER"/>
    <property type="match status" value="1"/>
</dbReference>
<evidence type="ECO:0000256" key="1">
    <source>
        <dbReference type="ARBA" id="ARBA00008779"/>
    </source>
</evidence>
<reference evidence="4 5" key="1">
    <citation type="journal article" date="2016" name="Nat. Commun.">
        <title>Thousands of microbial genomes shed light on interconnected biogeochemical processes in an aquifer system.</title>
        <authorList>
            <person name="Anantharaman K."/>
            <person name="Brown C.T."/>
            <person name="Hug L.A."/>
            <person name="Sharon I."/>
            <person name="Castelle C.J."/>
            <person name="Probst A.J."/>
            <person name="Thomas B.C."/>
            <person name="Singh A."/>
            <person name="Wilkins M.J."/>
            <person name="Karaoz U."/>
            <person name="Brodie E.L."/>
            <person name="Williams K.H."/>
            <person name="Hubbard S.S."/>
            <person name="Banfield J.F."/>
        </authorList>
    </citation>
    <scope>NUCLEOTIDE SEQUENCE [LARGE SCALE GENOMIC DNA]</scope>
    <source>
        <strain evidence="5">RIFCSPLOWO2_12_FULL_64_10</strain>
    </source>
</reference>
<evidence type="ECO:0000256" key="2">
    <source>
        <dbReference type="ARBA" id="ARBA00022801"/>
    </source>
</evidence>